<dbReference type="AlphaFoldDB" id="A0A133QHP3"/>
<evidence type="ECO:0000313" key="2">
    <source>
        <dbReference type="Proteomes" id="UP000070533"/>
    </source>
</evidence>
<name>A0A133QHP3_9BACT</name>
<organism evidence="1 2">
    <name type="scientific">Prevotella corporis</name>
    <dbReference type="NCBI Taxonomy" id="28128"/>
    <lineage>
        <taxon>Bacteria</taxon>
        <taxon>Pseudomonadati</taxon>
        <taxon>Bacteroidota</taxon>
        <taxon>Bacteroidia</taxon>
        <taxon>Bacteroidales</taxon>
        <taxon>Prevotellaceae</taxon>
        <taxon>Prevotella</taxon>
    </lineage>
</organism>
<dbReference type="EMBL" id="LRQG01000036">
    <property type="protein sequence ID" value="KXA42387.1"/>
    <property type="molecule type" value="Genomic_DNA"/>
</dbReference>
<accession>A0A133QHP3</accession>
<evidence type="ECO:0000313" key="1">
    <source>
        <dbReference type="EMBL" id="KXA42387.1"/>
    </source>
</evidence>
<dbReference type="RefSeq" id="WP_060940280.1">
    <property type="nucleotide sequence ID" value="NZ_KQ957204.1"/>
</dbReference>
<dbReference type="PATRIC" id="fig|28128.5.peg.676"/>
<proteinExistence type="predicted"/>
<comment type="caution">
    <text evidence="1">The sequence shown here is derived from an EMBL/GenBank/DDBJ whole genome shotgun (WGS) entry which is preliminary data.</text>
</comment>
<protein>
    <submittedName>
        <fullName evidence="1">Uncharacterized protein</fullName>
    </submittedName>
</protein>
<dbReference type="Proteomes" id="UP000070533">
    <property type="component" value="Unassembled WGS sequence"/>
</dbReference>
<keyword evidence="2" id="KW-1185">Reference proteome</keyword>
<sequence>MANINSLEMCGALFSDPRISIKKSFFSKKAVYNNTQSTIKFLKKEYTAEVGMRIEKVLAIAADRLESDLKESEQFQETGLGNYLLEGGVSDDKQFAVFRLYRYDRLRYEPVTKINFYEGSCAEKIAQLF</sequence>
<gene>
    <name evidence="1" type="ORF">HMPREF3226_00668</name>
</gene>
<reference evidence="2" key="1">
    <citation type="submission" date="2016-01" db="EMBL/GenBank/DDBJ databases">
        <authorList>
            <person name="Mitreva M."/>
            <person name="Pepin K.H."/>
            <person name="Mihindukulasuriya K.A."/>
            <person name="Fulton R."/>
            <person name="Fronick C."/>
            <person name="O'Laughlin M."/>
            <person name="Miner T."/>
            <person name="Herter B."/>
            <person name="Rosa B.A."/>
            <person name="Cordes M."/>
            <person name="Tomlinson C."/>
            <person name="Wollam A."/>
            <person name="Palsikar V.B."/>
            <person name="Mardis E.R."/>
            <person name="Wilson R.K."/>
        </authorList>
    </citation>
    <scope>NUCLEOTIDE SEQUENCE [LARGE SCALE GENOMIC DNA]</scope>
    <source>
        <strain evidence="2">MJR7716</strain>
    </source>
</reference>
<dbReference type="OrthoDB" id="1072709at2"/>